<proteinExistence type="predicted"/>
<evidence type="ECO:0000313" key="2">
    <source>
        <dbReference type="EMBL" id="CZT50083.1"/>
    </source>
</evidence>
<keyword evidence="3" id="KW-1185">Reference proteome</keyword>
<evidence type="ECO:0000313" key="3">
    <source>
        <dbReference type="Proteomes" id="UP000177625"/>
    </source>
</evidence>
<feature type="compositionally biased region" description="Polar residues" evidence="1">
    <location>
        <begin position="55"/>
        <end position="83"/>
    </location>
</feature>
<feature type="compositionally biased region" description="Basic and acidic residues" evidence="1">
    <location>
        <begin position="331"/>
        <end position="355"/>
    </location>
</feature>
<dbReference type="EMBL" id="FJVC01000407">
    <property type="protein sequence ID" value="CZT50083.1"/>
    <property type="molecule type" value="Genomic_DNA"/>
</dbReference>
<feature type="compositionally biased region" description="Polar residues" evidence="1">
    <location>
        <begin position="183"/>
        <end position="197"/>
    </location>
</feature>
<reference evidence="3" key="1">
    <citation type="submission" date="2016-03" db="EMBL/GenBank/DDBJ databases">
        <authorList>
            <person name="Guldener U."/>
        </authorList>
    </citation>
    <scope>NUCLEOTIDE SEQUENCE [LARGE SCALE GENOMIC DNA]</scope>
</reference>
<feature type="region of interest" description="Disordered" evidence="1">
    <location>
        <begin position="183"/>
        <end position="269"/>
    </location>
</feature>
<sequence>MDISKLLNAREQSPVDISEHPASTEGLASQPASSSDTPGTTNEDVQNLPVAGAEQQDTPMGDESTQGLSFQSTSIGDTSGTTNAEVNSLTAENREDQDILTAAATLQRLSAQAASINLSRETTNMEVGSTPEGVTTYQYRAPVAPTFTGLGRRGLNLCLEQIPSKLTSTYTPSIDTYQITTHEQTHSSGAATLSHPLQSHPPGPVTGKGQTSNPAPEVSRSGSNDPASTKKTGEIQTEQSDSSSKSKKTRPRWIEDPNSERGKRLLSVPPFMLNNNIDAANMVESDPQTGRPRRNIRGGPSGPTVSEQLTVPPVQQPPENDNVSGEAGDDDVGKESGDIDHNKRIDGDDVSEIAK</sequence>
<gene>
    <name evidence="2" type="ORF">RSE6_11008</name>
</gene>
<evidence type="ECO:0000256" key="1">
    <source>
        <dbReference type="SAM" id="MobiDB-lite"/>
    </source>
</evidence>
<accession>A0A1E1MLW0</accession>
<feature type="region of interest" description="Disordered" evidence="1">
    <location>
        <begin position="1"/>
        <end position="83"/>
    </location>
</feature>
<dbReference type="AlphaFoldDB" id="A0A1E1MLW0"/>
<dbReference type="PROSITE" id="PS00018">
    <property type="entry name" value="EF_HAND_1"/>
    <property type="match status" value="1"/>
</dbReference>
<feature type="compositionally biased region" description="Basic and acidic residues" evidence="1">
    <location>
        <begin position="252"/>
        <end position="263"/>
    </location>
</feature>
<dbReference type="Proteomes" id="UP000177625">
    <property type="component" value="Unassembled WGS sequence"/>
</dbReference>
<organism evidence="2 3">
    <name type="scientific">Rhynchosporium secalis</name>
    <name type="common">Barley scald fungus</name>
    <dbReference type="NCBI Taxonomy" id="38038"/>
    <lineage>
        <taxon>Eukaryota</taxon>
        <taxon>Fungi</taxon>
        <taxon>Dikarya</taxon>
        <taxon>Ascomycota</taxon>
        <taxon>Pezizomycotina</taxon>
        <taxon>Leotiomycetes</taxon>
        <taxon>Helotiales</taxon>
        <taxon>Ploettnerulaceae</taxon>
        <taxon>Rhynchosporium</taxon>
    </lineage>
</organism>
<name>A0A1E1MLW0_RHYSE</name>
<feature type="region of interest" description="Disordered" evidence="1">
    <location>
        <begin position="281"/>
        <end position="355"/>
    </location>
</feature>
<protein>
    <submittedName>
        <fullName evidence="2">Uncharacterized protein</fullName>
    </submittedName>
</protein>
<feature type="compositionally biased region" description="Polar residues" evidence="1">
    <location>
        <begin position="208"/>
        <end position="243"/>
    </location>
</feature>
<feature type="compositionally biased region" description="Polar residues" evidence="1">
    <location>
        <begin position="26"/>
        <end position="45"/>
    </location>
</feature>
<dbReference type="InterPro" id="IPR018247">
    <property type="entry name" value="EF_Hand_1_Ca_BS"/>
</dbReference>